<dbReference type="EMBL" id="WUUS01000008">
    <property type="protein sequence ID" value="MXR42227.1"/>
    <property type="molecule type" value="Genomic_DNA"/>
</dbReference>
<accession>A0A6B0SUH2</accession>
<evidence type="ECO:0000313" key="2">
    <source>
        <dbReference type="Proteomes" id="UP000437065"/>
    </source>
</evidence>
<dbReference type="SUPFAM" id="SSF46785">
    <property type="entry name" value="Winged helix' DNA-binding domain"/>
    <property type="match status" value="1"/>
</dbReference>
<name>A0A6B0SUH2_9EURY</name>
<dbReference type="Proteomes" id="UP000437065">
    <property type="component" value="Unassembled WGS sequence"/>
</dbReference>
<protein>
    <submittedName>
        <fullName evidence="1">Helix-turn-helix domain-containing protein</fullName>
    </submittedName>
</protein>
<gene>
    <name evidence="1" type="ORF">GRX01_12870</name>
</gene>
<dbReference type="Pfam" id="PF12840">
    <property type="entry name" value="HTH_20"/>
    <property type="match status" value="1"/>
</dbReference>
<dbReference type="InterPro" id="IPR036390">
    <property type="entry name" value="WH_DNA-bd_sf"/>
</dbReference>
<dbReference type="RefSeq" id="WP_159668122.1">
    <property type="nucleotide sequence ID" value="NZ_WUUS01000008.1"/>
</dbReference>
<keyword evidence="2" id="KW-1185">Reference proteome</keyword>
<reference evidence="1 2" key="1">
    <citation type="submission" date="2019-12" db="EMBL/GenBank/DDBJ databases">
        <title>Isolation and characterization of three novel carbon monoxide-oxidizing members of Halobacteria from salione crusts and soils.</title>
        <authorList>
            <person name="Myers M.R."/>
            <person name="King G.M."/>
        </authorList>
    </citation>
    <scope>NUCLEOTIDE SEQUENCE [LARGE SCALE GENOMIC DNA]</scope>
    <source>
        <strain evidence="1 2">WSA2</strain>
    </source>
</reference>
<dbReference type="AlphaFoldDB" id="A0A6B0SUH2"/>
<sequence>MGGDDGGGIVDLLGDDYARTILRETYGDTKSVESLSEACDADSSTVYRRVQRLHDAGLLEDEQQLDPGGHHYKTYRARVRAVHLELSDDGFEVTVDRPESDAADRFTRLYEGFK</sequence>
<dbReference type="OrthoDB" id="290446at2157"/>
<organism evidence="1 2">
    <name type="scientific">Halobaculum saliterrae</name>
    <dbReference type="NCBI Taxonomy" id="2073113"/>
    <lineage>
        <taxon>Archaea</taxon>
        <taxon>Methanobacteriati</taxon>
        <taxon>Methanobacteriota</taxon>
        <taxon>Stenosarchaea group</taxon>
        <taxon>Halobacteria</taxon>
        <taxon>Halobacteriales</taxon>
        <taxon>Haloferacaceae</taxon>
        <taxon>Halobaculum</taxon>
    </lineage>
</organism>
<comment type="caution">
    <text evidence="1">The sequence shown here is derived from an EMBL/GenBank/DDBJ whole genome shotgun (WGS) entry which is preliminary data.</text>
</comment>
<evidence type="ECO:0000313" key="1">
    <source>
        <dbReference type="EMBL" id="MXR42227.1"/>
    </source>
</evidence>
<proteinExistence type="predicted"/>
<dbReference type="Gene3D" id="1.10.10.10">
    <property type="entry name" value="Winged helix-like DNA-binding domain superfamily/Winged helix DNA-binding domain"/>
    <property type="match status" value="1"/>
</dbReference>
<dbReference type="InterPro" id="IPR036388">
    <property type="entry name" value="WH-like_DNA-bd_sf"/>
</dbReference>